<keyword evidence="1" id="KW-0175">Coiled coil</keyword>
<gene>
    <name evidence="2" type="ORF">NSCI0253_LOCUS5323</name>
</gene>
<organism evidence="2">
    <name type="scientific">Noctiluca scintillans</name>
    <name type="common">Sea sparkle</name>
    <name type="synonym">Red tide dinoflagellate</name>
    <dbReference type="NCBI Taxonomy" id="2966"/>
    <lineage>
        <taxon>Eukaryota</taxon>
        <taxon>Sar</taxon>
        <taxon>Alveolata</taxon>
        <taxon>Dinophyceae</taxon>
        <taxon>Noctilucales</taxon>
        <taxon>Noctilucaceae</taxon>
        <taxon>Noctiluca</taxon>
    </lineage>
</organism>
<dbReference type="AlphaFoldDB" id="A0A7S0ZSH8"/>
<evidence type="ECO:0000313" key="2">
    <source>
        <dbReference type="EMBL" id="CAD8830976.1"/>
    </source>
</evidence>
<name>A0A7S0ZSH8_NOCSC</name>
<reference evidence="2" key="1">
    <citation type="submission" date="2021-01" db="EMBL/GenBank/DDBJ databases">
        <authorList>
            <person name="Corre E."/>
            <person name="Pelletier E."/>
            <person name="Niang G."/>
            <person name="Scheremetjew M."/>
            <person name="Finn R."/>
            <person name="Kale V."/>
            <person name="Holt S."/>
            <person name="Cochrane G."/>
            <person name="Meng A."/>
            <person name="Brown T."/>
            <person name="Cohen L."/>
        </authorList>
    </citation>
    <scope>NUCLEOTIDE SEQUENCE</scope>
</reference>
<evidence type="ECO:0000256" key="1">
    <source>
        <dbReference type="SAM" id="Coils"/>
    </source>
</evidence>
<accession>A0A7S0ZSH8</accession>
<feature type="coiled-coil region" evidence="1">
    <location>
        <begin position="439"/>
        <end position="466"/>
    </location>
</feature>
<protein>
    <submittedName>
        <fullName evidence="2">Uncharacterized protein</fullName>
    </submittedName>
</protein>
<sequence length="507" mass="57555">MPSPLVCAGATLSARAPDDDIARKTSLLVQRLADEATRARQEVDRLHTTRSQWVPPVCKKAVKLPTVCARPLADAKAHERRAVEEDRRMQTREAEVKRLAEQRDEVQRKAGLAICAAHERQRLAERDAERTQTERRLAEVVYKERLSEGERRFEADMKLLSEKTEDARHTAEVDALKKRQEVAGVREAHSQRLADLRAEFAQKCSDLQQSVDDYEKKCNADVCAAGGRIKDAHEVATKTWCQVEEMMRELHSNAERQVREHQVAVGVTLESTNMELEAIDADLTSHLKSTFSRQKYASLDRTADVQAEEMVAEVEDNIRERGLKCEEFVQHCDDQIRSFRDEMASAATQASYRARLVQETSDSAVDAIILNIERYSQFDYSSKIKAQHLELNCNVRAMRQGVCQRLKCFNVLMEKETQEASNALLASGLRVKEVRANAAARIDHEMTKVQRQLKTIKDERARVAREAEAGTGEAQQRMVDFAQQQQEELAVLLREPEPTPENLGVEP</sequence>
<proteinExistence type="predicted"/>
<dbReference type="EMBL" id="HBFQ01007622">
    <property type="protein sequence ID" value="CAD8830976.1"/>
    <property type="molecule type" value="Transcribed_RNA"/>
</dbReference>